<dbReference type="SMART" id="SM00924">
    <property type="entry name" value="MgtE_N"/>
    <property type="match status" value="1"/>
</dbReference>
<feature type="transmembrane region" description="Helical" evidence="9">
    <location>
        <begin position="434"/>
        <end position="457"/>
    </location>
</feature>
<keyword evidence="9" id="KW-1003">Cell membrane</keyword>
<evidence type="ECO:0000256" key="8">
    <source>
        <dbReference type="PROSITE-ProRule" id="PRU00703"/>
    </source>
</evidence>
<dbReference type="PANTHER" id="PTHR43773">
    <property type="entry name" value="MAGNESIUM TRANSPORTER MGTE"/>
    <property type="match status" value="1"/>
</dbReference>
<dbReference type="InterPro" id="IPR038076">
    <property type="entry name" value="MgtE_N_sf"/>
</dbReference>
<evidence type="ECO:0000313" key="11">
    <source>
        <dbReference type="EMBL" id="QFG03389.1"/>
    </source>
</evidence>
<dbReference type="Pfam" id="PF00571">
    <property type="entry name" value="CBS"/>
    <property type="match status" value="2"/>
</dbReference>
<keyword evidence="3 9" id="KW-0813">Transport</keyword>
<dbReference type="Pfam" id="PF03448">
    <property type="entry name" value="MgtE_N"/>
    <property type="match status" value="1"/>
</dbReference>
<evidence type="ECO:0000256" key="1">
    <source>
        <dbReference type="ARBA" id="ARBA00004141"/>
    </source>
</evidence>
<proteinExistence type="inferred from homology"/>
<feature type="domain" description="CBS" evidence="10">
    <location>
        <begin position="212"/>
        <end position="269"/>
    </location>
</feature>
<feature type="transmembrane region" description="Helical" evidence="9">
    <location>
        <begin position="398"/>
        <end position="422"/>
    </location>
</feature>
<dbReference type="Gene3D" id="1.10.357.20">
    <property type="entry name" value="SLC41 divalent cation transporters, integral membrane domain"/>
    <property type="match status" value="1"/>
</dbReference>
<comment type="similarity">
    <text evidence="2 9">Belongs to the SLC41A transporter family.</text>
</comment>
<dbReference type="SUPFAM" id="SSF161093">
    <property type="entry name" value="MgtE membrane domain-like"/>
    <property type="match status" value="1"/>
</dbReference>
<feature type="domain" description="CBS" evidence="10">
    <location>
        <begin position="149"/>
        <end position="211"/>
    </location>
</feature>
<dbReference type="Gene3D" id="3.10.580.10">
    <property type="entry name" value="CBS-domain"/>
    <property type="match status" value="1"/>
</dbReference>
<evidence type="ECO:0000256" key="5">
    <source>
        <dbReference type="ARBA" id="ARBA00022842"/>
    </source>
</evidence>
<dbReference type="SMART" id="SM00116">
    <property type="entry name" value="CBS"/>
    <property type="match status" value="2"/>
</dbReference>
<comment type="subunit">
    <text evidence="9">Homodimer.</text>
</comment>
<dbReference type="PROSITE" id="PS51371">
    <property type="entry name" value="CBS"/>
    <property type="match status" value="2"/>
</dbReference>
<comment type="caution">
    <text evidence="9">Lacks conserved residue(s) required for the propagation of feature annotation.</text>
</comment>
<dbReference type="EMBL" id="CP042829">
    <property type="protein sequence ID" value="QFG03389.1"/>
    <property type="molecule type" value="Genomic_DNA"/>
</dbReference>
<keyword evidence="12" id="KW-1185">Reference proteome</keyword>
<comment type="subcellular location">
    <subcellularLocation>
        <location evidence="9">Cell membrane</location>
        <topology evidence="9">Multi-pass membrane protein</topology>
    </subcellularLocation>
    <subcellularLocation>
        <location evidence="1">Membrane</location>
        <topology evidence="1">Multi-pass membrane protein</topology>
    </subcellularLocation>
</comment>
<evidence type="ECO:0000256" key="6">
    <source>
        <dbReference type="ARBA" id="ARBA00022989"/>
    </source>
</evidence>
<evidence type="ECO:0000256" key="2">
    <source>
        <dbReference type="ARBA" id="ARBA00009749"/>
    </source>
</evidence>
<evidence type="ECO:0000256" key="4">
    <source>
        <dbReference type="ARBA" id="ARBA00022692"/>
    </source>
</evidence>
<dbReference type="InterPro" id="IPR006669">
    <property type="entry name" value="MgtE_transporter"/>
</dbReference>
<protein>
    <recommendedName>
        <fullName evidence="9">Magnesium transporter MgtE</fullName>
    </recommendedName>
</protein>
<dbReference type="SUPFAM" id="SSF54631">
    <property type="entry name" value="CBS-domain pair"/>
    <property type="match status" value="1"/>
</dbReference>
<dbReference type="NCBIfam" id="TIGR00400">
    <property type="entry name" value="mgtE"/>
    <property type="match status" value="1"/>
</dbReference>
<gene>
    <name evidence="11" type="primary">mgtE</name>
    <name evidence="11" type="ORF">Tbon_08775</name>
</gene>
<feature type="transmembrane region" description="Helical" evidence="9">
    <location>
        <begin position="369"/>
        <end position="392"/>
    </location>
</feature>
<evidence type="ECO:0000313" key="12">
    <source>
        <dbReference type="Proteomes" id="UP000326331"/>
    </source>
</evidence>
<dbReference type="InterPro" id="IPR006668">
    <property type="entry name" value="Mg_transptr_MgtE_intracell_dom"/>
</dbReference>
<evidence type="ECO:0000259" key="10">
    <source>
        <dbReference type="PROSITE" id="PS51371"/>
    </source>
</evidence>
<keyword evidence="6 9" id="KW-1133">Transmembrane helix</keyword>
<dbReference type="InterPro" id="IPR000644">
    <property type="entry name" value="CBS_dom"/>
</dbReference>
<dbReference type="InterPro" id="IPR046342">
    <property type="entry name" value="CBS_dom_sf"/>
</dbReference>
<keyword evidence="8" id="KW-0129">CBS domain</keyword>
<dbReference type="InterPro" id="IPR006667">
    <property type="entry name" value="SLC41_membr_dom"/>
</dbReference>
<reference evidence="11 12" key="1">
    <citation type="submission" date="2019-10" db="EMBL/GenBank/DDBJ databases">
        <title>Thermopilla bonchosmolovskayae gen. nov., sp. nov., a moderately thermophilic Chloroflexi bacterium from a Chukotka hot spring (Arctic, Russia), representing a novel classis Thermopillaia, which include previously uncultivated lineage OLB14.</title>
        <authorList>
            <person name="Kochetkova T.V."/>
            <person name="Zayulina K.S."/>
            <person name="Zhigarkov V.S."/>
            <person name="Minaev N.V."/>
            <person name="Novikov A."/>
            <person name="Toshchakov S.V."/>
            <person name="Elcheninov A.G."/>
            <person name="Kublanov I.V."/>
        </authorList>
    </citation>
    <scope>NUCLEOTIDE SEQUENCE [LARGE SCALE GENOMIC DNA]</scope>
    <source>
        <strain evidence="11 12">3753O</strain>
    </source>
</reference>
<evidence type="ECO:0000256" key="9">
    <source>
        <dbReference type="RuleBase" id="RU362011"/>
    </source>
</evidence>
<keyword evidence="7 9" id="KW-0472">Membrane</keyword>
<feature type="transmembrane region" description="Helical" evidence="9">
    <location>
        <begin position="295"/>
        <end position="315"/>
    </location>
</feature>
<organism evidence="11 12">
    <name type="scientific">Tepidiforma bonchosmolovskayae</name>
    <dbReference type="NCBI Taxonomy" id="2601677"/>
    <lineage>
        <taxon>Bacteria</taxon>
        <taxon>Bacillati</taxon>
        <taxon>Chloroflexota</taxon>
        <taxon>Tepidiformia</taxon>
        <taxon>Tepidiformales</taxon>
        <taxon>Tepidiformaceae</taxon>
        <taxon>Tepidiforma</taxon>
    </lineage>
</organism>
<dbReference type="Gene3D" id="1.25.60.10">
    <property type="entry name" value="MgtE N-terminal domain-like"/>
    <property type="match status" value="1"/>
</dbReference>
<sequence length="461" mass="49876">MPRTSATQDTSVADDVAVRELFDDARALAANGEWAKLVALVTSLHPADLAELVLELPEEERVALLDHLPTDVVADLFEYVEDDDLKELIRGVGVKDLPAVLEEVEDDVAADVIQQLEPEEQAETLAQMDRGEEVAELLQYGDESAGGIMSRGFVALNEGITVQQAIDYLRVLRPPADRAYYLYVVDDNRVLQGVVSIRDLLVSSPKTLLREITQRDVHAVTTDADQEEAARILQKYNLLAVPVVDAEGRLEGVMTADDLIDVLQEEATEDMYRMVGLDEAESVMAPVWRSVRRRVPWLLVNLATAFLAAFAVAPFEGTISRAATLAVFMPIIAGHAGNTGTQVVTLVVRGLAIGEVKLSDWWTVLRKELAFGLIHGAVAGIPTALLGLMLSFNPWLGAVVFFALVADVIIAGVLGAVIPLAIKRSGGDPAIAGAIWLTTFTDIIGFIILLGTGTLLIDRLS</sequence>
<comment type="function">
    <text evidence="9">Acts as a magnesium transporter.</text>
</comment>
<name>A0ABX6C274_9CHLR</name>
<keyword evidence="4 9" id="KW-0812">Transmembrane</keyword>
<dbReference type="PANTHER" id="PTHR43773:SF1">
    <property type="entry name" value="MAGNESIUM TRANSPORTER MGTE"/>
    <property type="match status" value="1"/>
</dbReference>
<dbReference type="Proteomes" id="UP000326331">
    <property type="component" value="Chromosome"/>
</dbReference>
<evidence type="ECO:0000256" key="3">
    <source>
        <dbReference type="ARBA" id="ARBA00022448"/>
    </source>
</evidence>
<dbReference type="SUPFAM" id="SSF158791">
    <property type="entry name" value="MgtE N-terminal domain-like"/>
    <property type="match status" value="1"/>
</dbReference>
<accession>A0ABX6C274</accession>
<dbReference type="CDD" id="cd04606">
    <property type="entry name" value="CBS_pair_Mg_transporter"/>
    <property type="match status" value="1"/>
</dbReference>
<dbReference type="InterPro" id="IPR036739">
    <property type="entry name" value="SLC41_membr_dom_sf"/>
</dbReference>
<keyword evidence="5 9" id="KW-0460">Magnesium</keyword>
<evidence type="ECO:0000256" key="7">
    <source>
        <dbReference type="ARBA" id="ARBA00023136"/>
    </source>
</evidence>
<keyword evidence="9" id="KW-0479">Metal-binding</keyword>
<dbReference type="Pfam" id="PF01769">
    <property type="entry name" value="MgtE"/>
    <property type="match status" value="1"/>
</dbReference>